<feature type="repeat" description="TPR" evidence="9">
    <location>
        <begin position="56"/>
        <end position="89"/>
    </location>
</feature>
<keyword evidence="6" id="KW-0804">Transcription</keyword>
<comment type="similarity">
    <text evidence="8">Belongs to the CYC8/SSN6 family.</text>
</comment>
<accession>A0A9W9QZJ3</accession>
<feature type="repeat" description="TPR" evidence="9">
    <location>
        <begin position="340"/>
        <end position="373"/>
    </location>
</feature>
<dbReference type="Pfam" id="PF13181">
    <property type="entry name" value="TPR_8"/>
    <property type="match status" value="2"/>
</dbReference>
<keyword evidence="7" id="KW-0539">Nucleus</keyword>
<keyword evidence="4 9" id="KW-0802">TPR repeat</keyword>
<feature type="compositionally biased region" description="Basic and acidic residues" evidence="10">
    <location>
        <begin position="677"/>
        <end position="690"/>
    </location>
</feature>
<dbReference type="Proteomes" id="UP001148299">
    <property type="component" value="Unassembled WGS sequence"/>
</dbReference>
<evidence type="ECO:0000256" key="9">
    <source>
        <dbReference type="PROSITE-ProRule" id="PRU00339"/>
    </source>
</evidence>
<gene>
    <name evidence="11" type="ORF">N7541_007932</name>
</gene>
<dbReference type="PROSITE" id="PS50293">
    <property type="entry name" value="TPR_REGION"/>
    <property type="match status" value="1"/>
</dbReference>
<evidence type="ECO:0008006" key="13">
    <source>
        <dbReference type="Google" id="ProtNLM"/>
    </source>
</evidence>
<dbReference type="InterPro" id="IPR019734">
    <property type="entry name" value="TPR_rpt"/>
</dbReference>
<evidence type="ECO:0000256" key="4">
    <source>
        <dbReference type="ARBA" id="ARBA00022803"/>
    </source>
</evidence>
<evidence type="ECO:0000256" key="5">
    <source>
        <dbReference type="ARBA" id="ARBA00023015"/>
    </source>
</evidence>
<dbReference type="AlphaFoldDB" id="A0A9W9QZJ3"/>
<dbReference type="InterPro" id="IPR011990">
    <property type="entry name" value="TPR-like_helical_dom_sf"/>
</dbReference>
<dbReference type="Pfam" id="PF00515">
    <property type="entry name" value="TPR_1"/>
    <property type="match status" value="1"/>
</dbReference>
<dbReference type="PANTHER" id="PTHR14017:SF1">
    <property type="entry name" value="LD02225P"/>
    <property type="match status" value="1"/>
</dbReference>
<comment type="subcellular location">
    <subcellularLocation>
        <location evidence="1">Nucleus</location>
    </subcellularLocation>
</comment>
<feature type="repeat" description="TPR" evidence="9">
    <location>
        <begin position="197"/>
        <end position="230"/>
    </location>
</feature>
<evidence type="ECO:0000256" key="2">
    <source>
        <dbReference type="ARBA" id="ARBA00022491"/>
    </source>
</evidence>
<keyword evidence="2" id="KW-0678">Repressor</keyword>
<dbReference type="PANTHER" id="PTHR14017">
    <property type="entry name" value="LYSINE-SPECIFIC DEMETHYLASE"/>
    <property type="match status" value="1"/>
</dbReference>
<dbReference type="InterPro" id="IPR051630">
    <property type="entry name" value="Corepressor-Demethylase"/>
</dbReference>
<keyword evidence="3" id="KW-0677">Repeat</keyword>
<evidence type="ECO:0000256" key="8">
    <source>
        <dbReference type="ARBA" id="ARBA00061082"/>
    </source>
</evidence>
<evidence type="ECO:0000313" key="12">
    <source>
        <dbReference type="Proteomes" id="UP001148299"/>
    </source>
</evidence>
<reference evidence="11" key="1">
    <citation type="submission" date="2022-12" db="EMBL/GenBank/DDBJ databases">
        <authorList>
            <person name="Petersen C."/>
        </authorList>
    </citation>
    <scope>NUCLEOTIDE SEQUENCE</scope>
    <source>
        <strain evidence="11">IBT 35675</strain>
    </source>
</reference>
<feature type="compositionally biased region" description="Polar residues" evidence="10">
    <location>
        <begin position="736"/>
        <end position="755"/>
    </location>
</feature>
<feature type="compositionally biased region" description="Low complexity" evidence="10">
    <location>
        <begin position="451"/>
        <end position="464"/>
    </location>
</feature>
<dbReference type="FunFam" id="1.25.40.10:FF:000282">
    <property type="entry name" value="Transcriptional corepressor Cyc8"/>
    <property type="match status" value="1"/>
</dbReference>
<dbReference type="SUPFAM" id="SSF48452">
    <property type="entry name" value="TPR-like"/>
    <property type="match status" value="2"/>
</dbReference>
<feature type="compositionally biased region" description="Polar residues" evidence="10">
    <location>
        <begin position="488"/>
        <end position="501"/>
    </location>
</feature>
<evidence type="ECO:0000256" key="1">
    <source>
        <dbReference type="ARBA" id="ARBA00004123"/>
    </source>
</evidence>
<feature type="repeat" description="TPR" evidence="9">
    <location>
        <begin position="160"/>
        <end position="193"/>
    </location>
</feature>
<dbReference type="Pfam" id="PF13432">
    <property type="entry name" value="TPR_16"/>
    <property type="match status" value="1"/>
</dbReference>
<evidence type="ECO:0000256" key="7">
    <source>
        <dbReference type="ARBA" id="ARBA00023242"/>
    </source>
</evidence>
<organism evidence="11 12">
    <name type="scientific">Penicillium brevicompactum</name>
    <dbReference type="NCBI Taxonomy" id="5074"/>
    <lineage>
        <taxon>Eukaryota</taxon>
        <taxon>Fungi</taxon>
        <taxon>Dikarya</taxon>
        <taxon>Ascomycota</taxon>
        <taxon>Pezizomycotina</taxon>
        <taxon>Eurotiomycetes</taxon>
        <taxon>Eurotiomycetidae</taxon>
        <taxon>Eurotiales</taxon>
        <taxon>Aspergillaceae</taxon>
        <taxon>Penicillium</taxon>
    </lineage>
</organism>
<protein>
    <recommendedName>
        <fullName evidence="13">Transcriptional corepressor Cyc8</fullName>
    </recommendedName>
</protein>
<dbReference type="FunFam" id="1.25.40.10:FF:000163">
    <property type="entry name" value="Transcriptional corepressor Cyc8"/>
    <property type="match status" value="1"/>
</dbReference>
<comment type="caution">
    <text evidence="11">The sequence shown here is derived from an EMBL/GenBank/DDBJ whole genome shotgun (WGS) entry which is preliminary data.</text>
</comment>
<feature type="compositionally biased region" description="Polar residues" evidence="10">
    <location>
        <begin position="816"/>
        <end position="825"/>
    </location>
</feature>
<keyword evidence="12" id="KW-1185">Reference proteome</keyword>
<sequence length="840" mass="92051">MSHTQPSPAEGVAPHLAALQLAAHAYANDHVAAILVQGQKRAPSFAIAQEIAALNGQVWLQIGSLTESMGDLDDAINHYEQALRHNQWSIPAMNAISCILRIKEQFPRAIEYLQNILKLDPSSGETWGSLGHCHLMMDNLQDAYTSYQQALYYLHDPKEPKLWYGIGILYDRYDSLDHAEEAFSRVMRMAPDFEKANEIYFRLGIIYKQQQKFNQSLECFNYIFSDPPRPLTEEDIWFQIGHVHEQQKDFGSAQSAYQRVLERNPSHAKVLQQLGWLYLQSSNAFQSQEKAVQFLEQSVNSDNNDAQSWYLLGRCYMLTVNYPKAYEAYQQAVYRDGRNPTFWCSIGVLFYQINQYRDALDAYSRAIRLNPYISEVWYDLGALYESCNHQFADALDAYTRAANLDPGSVVIKARLQHLQRRLSTDTDGQQPPSNPAPQPHDVHHQAHQATGFGAPPAPGRSAPAPIDPPTQAPAPLRSIPNWNRGINELQSQGQGPSSNISDQRDARAPGASVQSSQQEPGQVFPDPRGAPCLPKMGHPNPYPAFHTLPQIANAPSLGHERALSGDIAFGAARSSLPSEFLGTPGPDGDAPPPPAESRPICDERPSSPGSSWPHQPFHEGSTLLPQVTGGSSIASASGPASAANTAEAAARDREGRSTSAMKRGREWEADAGPTKKLANDEIRARLDDQTVCRLSPPVRMPSSNMQRRNSSEVHHEDARRANENYHSSEGGGHPPSIQNVQPHASSNPSSPSITEDSAPALKVPPSGPPLANTPVEEEAPRSEAPPAHETPLQRIDVDEGYIDEATAASKGRLNGSAASITSNGTGDARSGMPWSVESSA</sequence>
<dbReference type="FunFam" id="1.25.40.10:FF:000078">
    <property type="entry name" value="Transcriptional corepressor Cyc8"/>
    <property type="match status" value="1"/>
</dbReference>
<dbReference type="SMART" id="SM00028">
    <property type="entry name" value="TPR"/>
    <property type="match status" value="10"/>
</dbReference>
<keyword evidence="5" id="KW-0805">Transcription regulation</keyword>
<dbReference type="GO" id="GO:0005634">
    <property type="term" value="C:nucleus"/>
    <property type="evidence" value="ECO:0007669"/>
    <property type="project" value="UniProtKB-SubCell"/>
</dbReference>
<dbReference type="GO" id="GO:0000978">
    <property type="term" value="F:RNA polymerase II cis-regulatory region sequence-specific DNA binding"/>
    <property type="evidence" value="ECO:0007669"/>
    <property type="project" value="TreeGrafter"/>
</dbReference>
<feature type="region of interest" description="Disordered" evidence="10">
    <location>
        <begin position="575"/>
        <end position="840"/>
    </location>
</feature>
<dbReference type="EMBL" id="JAPZBR010000006">
    <property type="protein sequence ID" value="KAJ5350205.1"/>
    <property type="molecule type" value="Genomic_DNA"/>
</dbReference>
<feature type="compositionally biased region" description="Basic and acidic residues" evidence="10">
    <location>
        <begin position="709"/>
        <end position="723"/>
    </location>
</feature>
<dbReference type="GO" id="GO:0017053">
    <property type="term" value="C:transcription repressor complex"/>
    <property type="evidence" value="ECO:0007669"/>
    <property type="project" value="TreeGrafter"/>
</dbReference>
<evidence type="ECO:0000256" key="3">
    <source>
        <dbReference type="ARBA" id="ARBA00022737"/>
    </source>
</evidence>
<dbReference type="GO" id="GO:0000122">
    <property type="term" value="P:negative regulation of transcription by RNA polymerase II"/>
    <property type="evidence" value="ECO:0007669"/>
    <property type="project" value="TreeGrafter"/>
</dbReference>
<reference evidence="11" key="2">
    <citation type="journal article" date="2023" name="IMA Fungus">
        <title>Comparative genomic study of the Penicillium genus elucidates a diverse pangenome and 15 lateral gene transfer events.</title>
        <authorList>
            <person name="Petersen C."/>
            <person name="Sorensen T."/>
            <person name="Nielsen M.R."/>
            <person name="Sondergaard T.E."/>
            <person name="Sorensen J.L."/>
            <person name="Fitzpatrick D.A."/>
            <person name="Frisvad J.C."/>
            <person name="Nielsen K.L."/>
        </authorList>
    </citation>
    <scope>NUCLEOTIDE SEQUENCE</scope>
    <source>
        <strain evidence="11">IBT 35675</strain>
    </source>
</reference>
<proteinExistence type="inferred from homology"/>
<evidence type="ECO:0000256" key="6">
    <source>
        <dbReference type="ARBA" id="ARBA00023163"/>
    </source>
</evidence>
<evidence type="ECO:0000313" key="11">
    <source>
        <dbReference type="EMBL" id="KAJ5350205.1"/>
    </source>
</evidence>
<dbReference type="Gene3D" id="1.25.40.10">
    <property type="entry name" value="Tetratricopeptide repeat domain"/>
    <property type="match status" value="3"/>
</dbReference>
<dbReference type="GO" id="GO:0031490">
    <property type="term" value="F:chromatin DNA binding"/>
    <property type="evidence" value="ECO:0007669"/>
    <property type="project" value="TreeGrafter"/>
</dbReference>
<feature type="region of interest" description="Disordered" evidence="10">
    <location>
        <begin position="421"/>
        <end position="538"/>
    </location>
</feature>
<feature type="compositionally biased region" description="Low complexity" evidence="10">
    <location>
        <begin position="631"/>
        <end position="648"/>
    </location>
</feature>
<feature type="repeat" description="TPR" evidence="9">
    <location>
        <begin position="306"/>
        <end position="339"/>
    </location>
</feature>
<name>A0A9W9QZJ3_PENBR</name>
<feature type="repeat" description="TPR" evidence="9">
    <location>
        <begin position="234"/>
        <end position="267"/>
    </location>
</feature>
<evidence type="ECO:0000256" key="10">
    <source>
        <dbReference type="SAM" id="MobiDB-lite"/>
    </source>
</evidence>
<dbReference type="PROSITE" id="PS50005">
    <property type="entry name" value="TPR"/>
    <property type="match status" value="6"/>
</dbReference>